<dbReference type="InterPro" id="IPR045853">
    <property type="entry name" value="Pep_chain_release_fac_I_sf"/>
</dbReference>
<protein>
    <recommendedName>
        <fullName evidence="3 7">Peptide chain release factor 2</fullName>
        <shortName evidence="7">RF-2</shortName>
    </recommendedName>
</protein>
<dbReference type="RefSeq" id="WP_338211117.1">
    <property type="nucleotide sequence ID" value="NZ_JAYMFF010000019.1"/>
</dbReference>
<keyword evidence="6 7" id="KW-0648">Protein biosynthesis</keyword>
<accession>A0ABU6IJM9</accession>
<organism evidence="10 11">
    <name type="scientific">Adlercreutzia wanghongyangiae</name>
    <dbReference type="NCBI Taxonomy" id="3111451"/>
    <lineage>
        <taxon>Bacteria</taxon>
        <taxon>Bacillati</taxon>
        <taxon>Actinomycetota</taxon>
        <taxon>Coriobacteriia</taxon>
        <taxon>Eggerthellales</taxon>
        <taxon>Eggerthellaceae</taxon>
        <taxon>Adlercreutzia</taxon>
    </lineage>
</organism>
<name>A0ABU6IJM9_9ACTN</name>
<keyword evidence="11" id="KW-1185">Reference proteome</keyword>
<gene>
    <name evidence="7 10" type="primary">prfB</name>
    <name evidence="10" type="ORF">VIN30_09450</name>
</gene>
<evidence type="ECO:0000256" key="7">
    <source>
        <dbReference type="HAMAP-Rule" id="MF_00094"/>
    </source>
</evidence>
<keyword evidence="8" id="KW-0175">Coiled coil</keyword>
<evidence type="ECO:0000256" key="8">
    <source>
        <dbReference type="SAM" id="Coils"/>
    </source>
</evidence>
<dbReference type="Gene3D" id="3.30.160.20">
    <property type="match status" value="1"/>
</dbReference>
<evidence type="ECO:0000256" key="1">
    <source>
        <dbReference type="ARBA" id="ARBA00002613"/>
    </source>
</evidence>
<dbReference type="PROSITE" id="PS00745">
    <property type="entry name" value="RF_PROK_I"/>
    <property type="match status" value="1"/>
</dbReference>
<feature type="domain" description="Prokaryotic-type class I peptide chain release factors" evidence="9">
    <location>
        <begin position="242"/>
        <end position="258"/>
    </location>
</feature>
<dbReference type="HAMAP" id="MF_00094">
    <property type="entry name" value="Rel_fac_2"/>
    <property type="match status" value="1"/>
</dbReference>
<reference evidence="10 11" key="1">
    <citation type="submission" date="2024-01" db="EMBL/GenBank/DDBJ databases">
        <title>novel species in genus Adlercreutzia.</title>
        <authorList>
            <person name="Liu X."/>
        </authorList>
    </citation>
    <scope>NUCLEOTIDE SEQUENCE [LARGE SCALE GENOMIC DNA]</scope>
    <source>
        <strain evidence="10 11">R7</strain>
    </source>
</reference>
<dbReference type="InterPro" id="IPR005139">
    <property type="entry name" value="PCRF"/>
</dbReference>
<keyword evidence="4 7" id="KW-0488">Methylation</keyword>
<keyword evidence="5 7" id="KW-0963">Cytoplasm</keyword>
<dbReference type="SUPFAM" id="SSF75620">
    <property type="entry name" value="Release factor"/>
    <property type="match status" value="1"/>
</dbReference>
<comment type="subcellular location">
    <subcellularLocation>
        <location evidence="7">Cytoplasm</location>
    </subcellularLocation>
</comment>
<evidence type="ECO:0000313" key="10">
    <source>
        <dbReference type="EMBL" id="MEC4176669.1"/>
    </source>
</evidence>
<evidence type="ECO:0000256" key="5">
    <source>
        <dbReference type="ARBA" id="ARBA00022490"/>
    </source>
</evidence>
<evidence type="ECO:0000256" key="2">
    <source>
        <dbReference type="ARBA" id="ARBA00010835"/>
    </source>
</evidence>
<comment type="function">
    <text evidence="1 7">Peptide chain release factor 2 directs the termination of translation in response to the peptide chain termination codons UGA and UAA.</text>
</comment>
<dbReference type="Gene3D" id="1.20.58.410">
    <property type="entry name" value="Release factor"/>
    <property type="match status" value="1"/>
</dbReference>
<evidence type="ECO:0000259" key="9">
    <source>
        <dbReference type="PROSITE" id="PS00745"/>
    </source>
</evidence>
<dbReference type="Pfam" id="PF03462">
    <property type="entry name" value="PCRF"/>
    <property type="match status" value="1"/>
</dbReference>
<dbReference type="PANTHER" id="PTHR43116:SF3">
    <property type="entry name" value="CLASS I PEPTIDE CHAIN RELEASE FACTOR"/>
    <property type="match status" value="1"/>
</dbReference>
<dbReference type="Gene3D" id="3.30.70.1660">
    <property type="match status" value="1"/>
</dbReference>
<dbReference type="PANTHER" id="PTHR43116">
    <property type="entry name" value="PEPTIDE CHAIN RELEASE FACTOR 2"/>
    <property type="match status" value="1"/>
</dbReference>
<evidence type="ECO:0000256" key="4">
    <source>
        <dbReference type="ARBA" id="ARBA00022481"/>
    </source>
</evidence>
<comment type="similarity">
    <text evidence="2 7">Belongs to the prokaryotic/mitochondrial release factor family.</text>
</comment>
<dbReference type="Proteomes" id="UP001349994">
    <property type="component" value="Unassembled WGS sequence"/>
</dbReference>
<dbReference type="Pfam" id="PF00472">
    <property type="entry name" value="RF-1"/>
    <property type="match status" value="1"/>
</dbReference>
<evidence type="ECO:0000256" key="6">
    <source>
        <dbReference type="ARBA" id="ARBA00022917"/>
    </source>
</evidence>
<dbReference type="InterPro" id="IPR000352">
    <property type="entry name" value="Pep_chain_release_fac_I"/>
</dbReference>
<comment type="caution">
    <text evidence="10">The sequence shown here is derived from an EMBL/GenBank/DDBJ whole genome shotgun (WGS) entry which is preliminary data.</text>
</comment>
<dbReference type="InterPro" id="IPR004374">
    <property type="entry name" value="PrfB"/>
</dbReference>
<comment type="PTM">
    <text evidence="7">Methylated by PrmC. Methylation increases the termination efficiency of RF2.</text>
</comment>
<proteinExistence type="inferred from homology"/>
<dbReference type="EMBL" id="JAYMFF010000019">
    <property type="protein sequence ID" value="MEC4176669.1"/>
    <property type="molecule type" value="Genomic_DNA"/>
</dbReference>
<dbReference type="SMART" id="SM00937">
    <property type="entry name" value="PCRF"/>
    <property type="match status" value="1"/>
</dbReference>
<feature type="coiled-coil region" evidence="8">
    <location>
        <begin position="271"/>
        <end position="298"/>
    </location>
</feature>
<evidence type="ECO:0000256" key="3">
    <source>
        <dbReference type="ARBA" id="ARBA00019192"/>
    </source>
</evidence>
<feature type="coiled-coil region" evidence="8">
    <location>
        <begin position="52"/>
        <end position="113"/>
    </location>
</feature>
<evidence type="ECO:0000313" key="11">
    <source>
        <dbReference type="Proteomes" id="UP001349994"/>
    </source>
</evidence>
<dbReference type="NCBIfam" id="TIGR00020">
    <property type="entry name" value="prfB"/>
    <property type="match status" value="1"/>
</dbReference>
<sequence length="366" mass="40551">MEIRDIQKDIEKAASRVEDAFSFLRIDEKRTELASLDEQAAAPDFWNDADAAQAVSKKAANLRATIEDYERACGLLDDAQTALELAGDDAAFAAEAEEAAGELTALLDALEIESWFAGEFDAGDAILTVNPGQGGLEAQDWTEMLYQMYVHYAEDKGWKVTVLDLVPGEGIGLDKATIQIEGRYAYGMLRSEIGIHRLVRISPTDAKKRRQTTFASVEVLPVLTDDIEVDLNPADVRVDVYRSSGPGGQCVNTTDSAVRLTHEPTGIVVTCQNEKSQLQNKEAAFRVLRAKLYELEERKRAEELDELRGERRDNSFGSQIRNYVLFPYQLVKDLRSGVETGNVDAVLGGALEPFVIGYHTWRVSNQ</sequence>
<feature type="modified residue" description="N5-methylglutamine" evidence="7">
    <location>
        <position position="249"/>
    </location>
</feature>